<dbReference type="NCBIfam" id="NF033429">
    <property type="entry name" value="ImuA_translesion"/>
    <property type="match status" value="1"/>
</dbReference>
<dbReference type="Proteomes" id="UP000008291">
    <property type="component" value="Chromosome"/>
</dbReference>
<dbReference type="InterPro" id="IPR017166">
    <property type="entry name" value="UCP037290"/>
</dbReference>
<dbReference type="KEGG" id="tbd:Tbd_0830"/>
<keyword evidence="4" id="KW-1185">Reference proteome</keyword>
<sequence>MSAALESVLQHPGIWRGKQLAQASEETLSTGFAELDAELPGGGWPRGTLTEILLEREGIGELRLLLPALARVSGQSAWLAWVAPPHVPYAPALAASGIRLERLLIARPQSPADAWWTAEQALRSGACGAVLNWLEMPDEKRMRRLQLGAESGRSWGVLFRSAAAAQERSPAGLRLRLEPRPDGLAVHILKRRGNPLGRPLHLDLRPAGSGPASTLSTGPARKTASHAS</sequence>
<evidence type="ECO:0000313" key="3">
    <source>
        <dbReference type="EMBL" id="AAZ96783.1"/>
    </source>
</evidence>
<evidence type="ECO:0000256" key="1">
    <source>
        <dbReference type="ARBA" id="ARBA00022763"/>
    </source>
</evidence>
<dbReference type="HOGENOM" id="CLU_064653_3_0_4"/>
<dbReference type="PANTHER" id="PTHR35369:SF3">
    <property type="entry name" value="TRANSLESION DNA SYNTHESIS-ASSOCIATED PROTEIN IMUA"/>
    <property type="match status" value="1"/>
</dbReference>
<dbReference type="GO" id="GO:0006281">
    <property type="term" value="P:DNA repair"/>
    <property type="evidence" value="ECO:0007669"/>
    <property type="project" value="TreeGrafter"/>
</dbReference>
<evidence type="ECO:0000256" key="2">
    <source>
        <dbReference type="SAM" id="MobiDB-lite"/>
    </source>
</evidence>
<accession>Q3SKJ8</accession>
<gene>
    <name evidence="3" type="ordered locus">Tbd_0830</name>
</gene>
<evidence type="ECO:0000313" key="4">
    <source>
        <dbReference type="Proteomes" id="UP000008291"/>
    </source>
</evidence>
<name>Q3SKJ8_THIDA</name>
<dbReference type="InterPro" id="IPR047610">
    <property type="entry name" value="ImuA_translesion"/>
</dbReference>
<dbReference type="PANTHER" id="PTHR35369">
    <property type="entry name" value="BLR3025 PROTEIN-RELATED"/>
    <property type="match status" value="1"/>
</dbReference>
<dbReference type="EMBL" id="CP000116">
    <property type="protein sequence ID" value="AAZ96783.1"/>
    <property type="molecule type" value="Genomic_DNA"/>
</dbReference>
<reference evidence="3 4" key="1">
    <citation type="journal article" date="2006" name="J. Bacteriol.">
        <title>The genome sequence of the obligately chemolithoautotrophic, facultatively anaerobic bacterium Thiobacillus denitrificans.</title>
        <authorList>
            <person name="Beller H.R."/>
            <person name="Chain P.S."/>
            <person name="Letain T.E."/>
            <person name="Chakicherla A."/>
            <person name="Larimer F.W."/>
            <person name="Richardson P.M."/>
            <person name="Coleman M.A."/>
            <person name="Wood A.P."/>
            <person name="Kelly D.P."/>
        </authorList>
    </citation>
    <scope>NUCLEOTIDE SEQUENCE [LARGE SCALE GENOMIC DNA]</scope>
    <source>
        <strain evidence="3 4">ATCC 25259</strain>
    </source>
</reference>
<dbReference type="InterPro" id="IPR050356">
    <property type="entry name" value="SulA_CellDiv_inhibitor"/>
</dbReference>
<dbReference type="STRING" id="292415.Tbd_0830"/>
<feature type="region of interest" description="Disordered" evidence="2">
    <location>
        <begin position="197"/>
        <end position="228"/>
    </location>
</feature>
<keyword evidence="1" id="KW-0227">DNA damage</keyword>
<dbReference type="eggNOG" id="COG4544">
    <property type="taxonomic scope" value="Bacteria"/>
</dbReference>
<protein>
    <recommendedName>
        <fullName evidence="5">SOS cell division inhibitor SulA</fullName>
    </recommendedName>
</protein>
<dbReference type="AlphaFoldDB" id="Q3SKJ8"/>
<dbReference type="InterPro" id="IPR027417">
    <property type="entry name" value="P-loop_NTPase"/>
</dbReference>
<dbReference type="SUPFAM" id="SSF52540">
    <property type="entry name" value="P-loop containing nucleoside triphosphate hydrolases"/>
    <property type="match status" value="1"/>
</dbReference>
<dbReference type="OrthoDB" id="9811176at2"/>
<dbReference type="PIRSF" id="PIRSF037290">
    <property type="entry name" value="UCP037290"/>
    <property type="match status" value="1"/>
</dbReference>
<dbReference type="Pfam" id="PF03846">
    <property type="entry name" value="SulA"/>
    <property type="match status" value="1"/>
</dbReference>
<dbReference type="GO" id="GO:0051782">
    <property type="term" value="P:negative regulation of cell division"/>
    <property type="evidence" value="ECO:0007669"/>
    <property type="project" value="InterPro"/>
</dbReference>
<organism evidence="3 4">
    <name type="scientific">Thiobacillus denitrificans (strain ATCC 25259 / T1)</name>
    <dbReference type="NCBI Taxonomy" id="292415"/>
    <lineage>
        <taxon>Bacteria</taxon>
        <taxon>Pseudomonadati</taxon>
        <taxon>Pseudomonadota</taxon>
        <taxon>Betaproteobacteria</taxon>
        <taxon>Nitrosomonadales</taxon>
        <taxon>Thiobacillaceae</taxon>
        <taxon>Thiobacillus</taxon>
    </lineage>
</organism>
<dbReference type="GO" id="GO:0009432">
    <property type="term" value="P:SOS response"/>
    <property type="evidence" value="ECO:0007669"/>
    <property type="project" value="InterPro"/>
</dbReference>
<proteinExistence type="predicted"/>
<evidence type="ECO:0008006" key="5">
    <source>
        <dbReference type="Google" id="ProtNLM"/>
    </source>
</evidence>
<dbReference type="Gene3D" id="3.40.50.300">
    <property type="entry name" value="P-loop containing nucleotide triphosphate hydrolases"/>
    <property type="match status" value="1"/>
</dbReference>
<dbReference type="InterPro" id="IPR004596">
    <property type="entry name" value="Cell_div_suppressor_SulA"/>
</dbReference>
<dbReference type="RefSeq" id="WP_011311342.1">
    <property type="nucleotide sequence ID" value="NC_007404.1"/>
</dbReference>